<sequence>MTTGGSSDVLGFFQSALAELTGRAEKGRCELTRLGRRAESLKVTCLISSLEAQRMALARQRAWTALSQQPGSFENIVGNVLINIISVGTTIDKPSEGLSYMLENADRSLRRYGEADWMVSIGRT</sequence>
<reference evidence="1 2" key="1">
    <citation type="journal article" date="2017" name="ISME J.">
        <title>Grape pomace compost harbors organohalide-respiring Dehalogenimonas species with novel reductive dehalogenase genes.</title>
        <authorList>
            <person name="Yang Y."/>
            <person name="Higgins S.A."/>
            <person name="Yan J."/>
            <person name="Simsir B."/>
            <person name="Chourey K."/>
            <person name="Iyer R."/>
            <person name="Hettich R.L."/>
            <person name="Baldwin B."/>
            <person name="Ogles D.M."/>
            <person name="Loffler F.E."/>
        </authorList>
    </citation>
    <scope>NUCLEOTIDE SEQUENCE [LARGE SCALE GENOMIC DNA]</scope>
    <source>
        <strain evidence="1 2">GP</strain>
    </source>
</reference>
<dbReference type="AlphaFoldDB" id="A0A2P5PA50"/>
<evidence type="ECO:0000313" key="2">
    <source>
        <dbReference type="Proteomes" id="UP000235653"/>
    </source>
</evidence>
<keyword evidence="2" id="KW-1185">Reference proteome</keyword>
<gene>
    <name evidence="1" type="ORF">JP09_000385</name>
</gene>
<organism evidence="1 2">
    <name type="scientific">Dehalogenimonas etheniformans</name>
    <dbReference type="NCBI Taxonomy" id="1536648"/>
    <lineage>
        <taxon>Bacteria</taxon>
        <taxon>Bacillati</taxon>
        <taxon>Chloroflexota</taxon>
        <taxon>Dehalococcoidia</taxon>
        <taxon>Dehalococcoidales</taxon>
        <taxon>Dehalococcoidaceae</taxon>
        <taxon>Dehalogenimonas</taxon>
    </lineage>
</organism>
<dbReference type="Proteomes" id="UP000235653">
    <property type="component" value="Unassembled WGS sequence"/>
</dbReference>
<comment type="caution">
    <text evidence="1">The sequence shown here is derived from an EMBL/GenBank/DDBJ whole genome shotgun (WGS) entry which is preliminary data.</text>
</comment>
<evidence type="ECO:0000313" key="1">
    <source>
        <dbReference type="EMBL" id="PPD59172.1"/>
    </source>
</evidence>
<proteinExistence type="predicted"/>
<dbReference type="EMBL" id="JQAN02000001">
    <property type="protein sequence ID" value="PPD59172.1"/>
    <property type="molecule type" value="Genomic_DNA"/>
</dbReference>
<dbReference type="RefSeq" id="WP_102331407.1">
    <property type="nucleotide sequence ID" value="NZ_CP058566.2"/>
</dbReference>
<protein>
    <submittedName>
        <fullName evidence="1">Uncharacterized protein</fullName>
    </submittedName>
</protein>
<accession>A0A2P5PA50</accession>
<name>A0A2P5PA50_9CHLR</name>